<dbReference type="PANTHER" id="PTHR44835">
    <property type="entry name" value="UDP-N-ACETYLGLUCOSAMINE--PEPTIDE N-ACETYLGLUCOSAMINYLTRANSFERASE SPINDLY-RELATED"/>
    <property type="match status" value="1"/>
</dbReference>
<dbReference type="Pfam" id="PF13844">
    <property type="entry name" value="Glyco_transf_41"/>
    <property type="match status" value="1"/>
</dbReference>
<dbReference type="GO" id="GO:0016757">
    <property type="term" value="F:glycosyltransferase activity"/>
    <property type="evidence" value="ECO:0007669"/>
    <property type="project" value="UniProtKB-KW"/>
</dbReference>
<evidence type="ECO:0000313" key="8">
    <source>
        <dbReference type="Proteomes" id="UP000248272"/>
    </source>
</evidence>
<evidence type="ECO:0000313" key="7">
    <source>
        <dbReference type="EMBL" id="GBL12289.1"/>
    </source>
</evidence>
<dbReference type="InterPro" id="IPR029489">
    <property type="entry name" value="OGT/SEC/SPY_C"/>
</dbReference>
<feature type="domain" description="O-GlcNAc transferase C-terminal" evidence="6">
    <location>
        <begin position="116"/>
        <end position="280"/>
    </location>
</feature>
<name>A0A2Z6UTQ2_MICAE</name>
<organism evidence="7 8">
    <name type="scientific">Microcystis aeruginosa Sj</name>
    <dbReference type="NCBI Taxonomy" id="1979544"/>
    <lineage>
        <taxon>Bacteria</taxon>
        <taxon>Bacillati</taxon>
        <taxon>Cyanobacteriota</taxon>
        <taxon>Cyanophyceae</taxon>
        <taxon>Oscillatoriophycideae</taxon>
        <taxon>Chroococcales</taxon>
        <taxon>Microcystaceae</taxon>
        <taxon>Microcystis</taxon>
    </lineage>
</organism>
<dbReference type="EMBL" id="BDSG01000137">
    <property type="protein sequence ID" value="GBL12289.1"/>
    <property type="molecule type" value="Genomic_DNA"/>
</dbReference>
<keyword evidence="3" id="KW-0808">Transferase</keyword>
<evidence type="ECO:0000256" key="5">
    <source>
        <dbReference type="ARBA" id="ARBA00022803"/>
    </source>
</evidence>
<accession>A0A2Z6UTQ2</accession>
<gene>
    <name evidence="7" type="ORF">MSj_03804</name>
</gene>
<dbReference type="Proteomes" id="UP000248272">
    <property type="component" value="Unassembled WGS sequence"/>
</dbReference>
<sequence>MFNLYKTTTVDYNKALEIADNFYKSCQTNTEKLFGISLVIGILQAKGDWGNLPKFIDELIQLIEGQINAKQFNAPPFIIDSILGVSSCLPYYQDNPKINRYLQSKLAEIFQANVRNRYNYIVPISSPKSPARKIKIGYIGHTLRRHSVGWLSRWLFHYHNRDKFEIYTYCVNQAADEITEKWFINNSDYSYNLPAKIEQITVQIRQDKLDILVDLDSLTNNTTYLVMALKPAPIQVTWLGLDASGIPAIDYFIADNYVLPKNAEEIYSEKIIRLPNSYLSVDGFEVGVPTRRRTDLNIPDDAIIYLTVQSGLKRTLNMICLQLQILQQVPNSYLLIKREFDEIQPIEIHAQ</sequence>
<evidence type="ECO:0000256" key="4">
    <source>
        <dbReference type="ARBA" id="ARBA00022737"/>
    </source>
</evidence>
<dbReference type="InterPro" id="IPR051939">
    <property type="entry name" value="Glycosyltr_41/O-GlcNAc_trsf"/>
</dbReference>
<dbReference type="Gene3D" id="3.40.50.11380">
    <property type="match status" value="1"/>
</dbReference>
<protein>
    <recommendedName>
        <fullName evidence="6">O-GlcNAc transferase C-terminal domain-containing protein</fullName>
    </recommendedName>
</protein>
<dbReference type="Gene3D" id="3.40.50.2000">
    <property type="entry name" value="Glycogen Phosphorylase B"/>
    <property type="match status" value="1"/>
</dbReference>
<evidence type="ECO:0000256" key="2">
    <source>
        <dbReference type="ARBA" id="ARBA00022676"/>
    </source>
</evidence>
<dbReference type="AlphaFoldDB" id="A0A2Z6UTQ2"/>
<evidence type="ECO:0000256" key="3">
    <source>
        <dbReference type="ARBA" id="ARBA00022679"/>
    </source>
</evidence>
<evidence type="ECO:0000259" key="6">
    <source>
        <dbReference type="Pfam" id="PF13844"/>
    </source>
</evidence>
<keyword evidence="5" id="KW-0802">TPR repeat</keyword>
<proteinExistence type="predicted"/>
<keyword evidence="2" id="KW-0328">Glycosyltransferase</keyword>
<reference evidence="7 8" key="1">
    <citation type="journal article" date="2018" name="Front. Microbiol.">
        <title>Adaptation of the Freshwater Bloom-Forming Cyanobacterium Microcystis aeruginosa to Brackish Water Is Driven by Recent Horizontal Transfer of Sucrose Genes.</title>
        <authorList>
            <person name="Tanabe Y."/>
            <person name="Hodoki Y."/>
            <person name="Sano T."/>
            <person name="Tada K."/>
            <person name="Watanabe M.M."/>
        </authorList>
    </citation>
    <scope>NUCLEOTIDE SEQUENCE [LARGE SCALE GENOMIC DNA]</scope>
    <source>
        <strain evidence="7 8">Sj</strain>
    </source>
</reference>
<dbReference type="PANTHER" id="PTHR44835:SF1">
    <property type="entry name" value="PROTEIN O-GLCNAC TRANSFERASE"/>
    <property type="match status" value="1"/>
</dbReference>
<comment type="pathway">
    <text evidence="1">Protein modification; protein glycosylation.</text>
</comment>
<comment type="caution">
    <text evidence="7">The sequence shown here is derived from an EMBL/GenBank/DDBJ whole genome shotgun (WGS) entry which is preliminary data.</text>
</comment>
<evidence type="ECO:0000256" key="1">
    <source>
        <dbReference type="ARBA" id="ARBA00004922"/>
    </source>
</evidence>
<keyword evidence="4" id="KW-0677">Repeat</keyword>